<reference evidence="2" key="1">
    <citation type="submission" date="2020-05" db="EMBL/GenBank/DDBJ databases">
        <title>WGS assembly of Panicum virgatum.</title>
        <authorList>
            <person name="Lovell J.T."/>
            <person name="Jenkins J."/>
            <person name="Shu S."/>
            <person name="Juenger T.E."/>
            <person name="Schmutz J."/>
        </authorList>
    </citation>
    <scope>NUCLEOTIDE SEQUENCE</scope>
    <source>
        <strain evidence="2">AP13</strain>
    </source>
</reference>
<organism evidence="2 3">
    <name type="scientific">Panicum virgatum</name>
    <name type="common">Blackwell switchgrass</name>
    <dbReference type="NCBI Taxonomy" id="38727"/>
    <lineage>
        <taxon>Eukaryota</taxon>
        <taxon>Viridiplantae</taxon>
        <taxon>Streptophyta</taxon>
        <taxon>Embryophyta</taxon>
        <taxon>Tracheophyta</taxon>
        <taxon>Spermatophyta</taxon>
        <taxon>Magnoliopsida</taxon>
        <taxon>Liliopsida</taxon>
        <taxon>Poales</taxon>
        <taxon>Poaceae</taxon>
        <taxon>PACMAD clade</taxon>
        <taxon>Panicoideae</taxon>
        <taxon>Panicodae</taxon>
        <taxon>Paniceae</taxon>
        <taxon>Panicinae</taxon>
        <taxon>Panicum</taxon>
        <taxon>Panicum sect. Hiantes</taxon>
    </lineage>
</organism>
<gene>
    <name evidence="2" type="ORF">PVAP13_5KG597800</name>
</gene>
<evidence type="ECO:0000313" key="3">
    <source>
        <dbReference type="Proteomes" id="UP000823388"/>
    </source>
</evidence>
<dbReference type="Proteomes" id="UP000823388">
    <property type="component" value="Chromosome 5K"/>
</dbReference>
<evidence type="ECO:0000256" key="1">
    <source>
        <dbReference type="SAM" id="MobiDB-lite"/>
    </source>
</evidence>
<feature type="region of interest" description="Disordered" evidence="1">
    <location>
        <begin position="19"/>
        <end position="86"/>
    </location>
</feature>
<proteinExistence type="predicted"/>
<comment type="caution">
    <text evidence="2">The sequence shown here is derived from an EMBL/GenBank/DDBJ whole genome shotgun (WGS) entry which is preliminary data.</text>
</comment>
<dbReference type="EMBL" id="CM029045">
    <property type="protein sequence ID" value="KAG2601457.1"/>
    <property type="molecule type" value="Genomic_DNA"/>
</dbReference>
<keyword evidence="3" id="KW-1185">Reference proteome</keyword>
<sequence length="138" mass="15074">MPCQKIDLTNPFRTVNRKLAVPNRAPLNSSPAPPSGSLAHPWRPSLELPLPRAGPKQPQPQPRGFWSGEGSFPSTELSRCATPRDRRRRRLLALSPSTHRSGSLALVPLITHWHLAVGRRAPRLPARLSSPAPARAGS</sequence>
<name>A0A8T0STL3_PANVG</name>
<dbReference type="AlphaFoldDB" id="A0A8T0STL3"/>
<evidence type="ECO:0000313" key="2">
    <source>
        <dbReference type="EMBL" id="KAG2601457.1"/>
    </source>
</evidence>
<accession>A0A8T0STL3</accession>
<protein>
    <submittedName>
        <fullName evidence="2">Uncharacterized protein</fullName>
    </submittedName>
</protein>